<gene>
    <name evidence="1" type="ORF">GbCGDNIH3_7270</name>
</gene>
<sequence length="62" mass="6875">MAARTSAGIRRSLSLLRIIKRSSIRPFFRMGSRLATATVRQYPAVCILPNDGNPHAQPHQTS</sequence>
<organism evidence="1 2">
    <name type="scientific">Granulibacter bethesdensis</name>
    <dbReference type="NCBI Taxonomy" id="364410"/>
    <lineage>
        <taxon>Bacteria</taxon>
        <taxon>Pseudomonadati</taxon>
        <taxon>Pseudomonadota</taxon>
        <taxon>Alphaproteobacteria</taxon>
        <taxon>Acetobacterales</taxon>
        <taxon>Acetobacteraceae</taxon>
        <taxon>Granulibacter</taxon>
    </lineage>
</organism>
<evidence type="ECO:0000313" key="1">
    <source>
        <dbReference type="EMBL" id="AHJ63522.1"/>
    </source>
</evidence>
<reference evidence="2" key="1">
    <citation type="submission" date="2012-06" db="EMBL/GenBank/DDBJ databases">
        <title>Genome analysis of multiple Granulibacter bethesdensis isolates demonstrates substantial genome diversity.</title>
        <authorList>
            <person name="Greenberg D.E."/>
            <person name="Porcella S.F."/>
            <person name="Zarember K."/>
            <person name="Zelazny A.M."/>
            <person name="Bruno D."/>
            <person name="Martens C."/>
            <person name="Barbian K.D."/>
            <person name="Jaske E."/>
            <person name="Holland S.M."/>
        </authorList>
    </citation>
    <scope>NUCLEOTIDE SEQUENCE [LARGE SCALE GENOMIC DNA]</scope>
    <source>
        <strain evidence="2">CGDNIH3</strain>
    </source>
</reference>
<dbReference type="EMBL" id="CP003181">
    <property type="protein sequence ID" value="AHJ63522.1"/>
    <property type="molecule type" value="Genomic_DNA"/>
</dbReference>
<evidence type="ECO:0000313" key="2">
    <source>
        <dbReference type="Proteomes" id="UP000019438"/>
    </source>
</evidence>
<protein>
    <submittedName>
        <fullName evidence="1">Uncharacterized protein</fullName>
    </submittedName>
</protein>
<proteinExistence type="predicted"/>
<dbReference type="AlphaFoldDB" id="A0AAN0REN0"/>
<dbReference type="Proteomes" id="UP000019438">
    <property type="component" value="Chromosome"/>
</dbReference>
<dbReference type="KEGG" id="gbc:GbCGDNIH3_7270"/>
<accession>A0AAN0REN0</accession>
<name>A0AAN0REN0_9PROT</name>